<reference evidence="3 4" key="1">
    <citation type="submission" date="2024-09" db="EMBL/GenBank/DDBJ databases">
        <authorList>
            <person name="Sun Q."/>
            <person name="Mori K."/>
        </authorList>
    </citation>
    <scope>NUCLEOTIDE SEQUENCE [LARGE SCALE GENOMIC DNA]</scope>
    <source>
        <strain evidence="3 4">TBRC 3947</strain>
    </source>
</reference>
<keyword evidence="4" id="KW-1185">Reference proteome</keyword>
<feature type="compositionally biased region" description="Basic and acidic residues" evidence="1">
    <location>
        <begin position="110"/>
        <end position="119"/>
    </location>
</feature>
<organism evidence="3 4">
    <name type="scientific">Phytohabitans kaempferiae</name>
    <dbReference type="NCBI Taxonomy" id="1620943"/>
    <lineage>
        <taxon>Bacteria</taxon>
        <taxon>Bacillati</taxon>
        <taxon>Actinomycetota</taxon>
        <taxon>Actinomycetes</taxon>
        <taxon>Micromonosporales</taxon>
        <taxon>Micromonosporaceae</taxon>
    </lineage>
</organism>
<dbReference type="InterPro" id="IPR029068">
    <property type="entry name" value="Glyas_Bleomycin-R_OHBP_Dase"/>
</dbReference>
<evidence type="ECO:0000313" key="3">
    <source>
        <dbReference type="EMBL" id="MFC0526627.1"/>
    </source>
</evidence>
<comment type="caution">
    <text evidence="3">The sequence shown here is derived from an EMBL/GenBank/DDBJ whole genome shotgun (WGS) entry which is preliminary data.</text>
</comment>
<accession>A0ABV6LW27</accession>
<proteinExistence type="predicted"/>
<dbReference type="Gene3D" id="3.10.180.10">
    <property type="entry name" value="2,3-Dihydroxybiphenyl 1,2-Dioxygenase, domain 1"/>
    <property type="match status" value="2"/>
</dbReference>
<name>A0ABV6LW27_9ACTN</name>
<evidence type="ECO:0000256" key="1">
    <source>
        <dbReference type="SAM" id="MobiDB-lite"/>
    </source>
</evidence>
<evidence type="ECO:0000313" key="4">
    <source>
        <dbReference type="Proteomes" id="UP001589867"/>
    </source>
</evidence>
<dbReference type="Proteomes" id="UP001589867">
    <property type="component" value="Unassembled WGS sequence"/>
</dbReference>
<sequence length="309" mass="35259">MTAMYHPTLGVHDLEVAREWFTRVFARPAFRWEDTLDPKLLDPDYPRNYSFFFFIHDLHYVVLCPQLHATGALRGQTRYQDVPEGMIGVGWYTDDAVGMFDRLTEHGITSHDQKGRRITSENPPVSPMAPDIHVGFTDPETAGYRHEFVRIGDRHLEYYSRQADPRLRPDWVRPPVDPNDPLRIERTSHHTFLTADPERAERVYVDAAGGRVIGQRRNEELQALSTFITLGDSVVEFAVPDPKSPAAARVSSGLDYYHGISLQVADIEQVETHLAHAGVPTRRLSTEVTSIDPEAAFGMQWRFITRRPI</sequence>
<evidence type="ECO:0000259" key="2">
    <source>
        <dbReference type="PROSITE" id="PS51819"/>
    </source>
</evidence>
<feature type="region of interest" description="Disordered" evidence="1">
    <location>
        <begin position="110"/>
        <end position="131"/>
    </location>
</feature>
<protein>
    <submittedName>
        <fullName evidence="3">VOC family protein</fullName>
    </submittedName>
</protein>
<dbReference type="EMBL" id="JBHLUH010000004">
    <property type="protein sequence ID" value="MFC0526627.1"/>
    <property type="molecule type" value="Genomic_DNA"/>
</dbReference>
<dbReference type="InterPro" id="IPR037523">
    <property type="entry name" value="VOC_core"/>
</dbReference>
<dbReference type="PROSITE" id="PS51819">
    <property type="entry name" value="VOC"/>
    <property type="match status" value="1"/>
</dbReference>
<feature type="domain" description="VOC" evidence="2">
    <location>
        <begin position="186"/>
        <end position="309"/>
    </location>
</feature>
<dbReference type="SUPFAM" id="SSF54593">
    <property type="entry name" value="Glyoxalase/Bleomycin resistance protein/Dihydroxybiphenyl dioxygenase"/>
    <property type="match status" value="2"/>
</dbReference>
<gene>
    <name evidence="3" type="ORF">ACFFIA_03030</name>
</gene>